<comment type="caution">
    <text evidence="4">The sequence shown here is derived from an EMBL/GenBank/DDBJ whole genome shotgun (WGS) entry which is preliminary data.</text>
</comment>
<dbReference type="PANTHER" id="PTHR12625:SF1">
    <property type="entry name" value="LIMB REGION 1 PROTEIN HOMOLOG"/>
    <property type="match status" value="1"/>
</dbReference>
<keyword evidence="3" id="KW-0472">Membrane</keyword>
<dbReference type="GO" id="GO:0004888">
    <property type="term" value="F:transmembrane signaling receptor activity"/>
    <property type="evidence" value="ECO:0007669"/>
    <property type="project" value="TreeGrafter"/>
</dbReference>
<feature type="non-terminal residue" evidence="4">
    <location>
        <position position="1"/>
    </location>
</feature>
<keyword evidence="3" id="KW-0812">Transmembrane</keyword>
<proteinExistence type="inferred from homology"/>
<dbReference type="InterPro" id="IPR008075">
    <property type="entry name" value="LIMR"/>
</dbReference>
<feature type="transmembrane region" description="Helical" evidence="3">
    <location>
        <begin position="678"/>
        <end position="699"/>
    </location>
</feature>
<feature type="transmembrane region" description="Helical" evidence="3">
    <location>
        <begin position="594"/>
        <end position="617"/>
    </location>
</feature>
<name>A0A8J6DHF1_GALPY</name>
<feature type="transmembrane region" description="Helical" evidence="3">
    <location>
        <begin position="910"/>
        <end position="933"/>
    </location>
</feature>
<feature type="transmembrane region" description="Helical" evidence="3">
    <location>
        <begin position="637"/>
        <end position="658"/>
    </location>
</feature>
<evidence type="ECO:0000256" key="2">
    <source>
        <dbReference type="SAM" id="Coils"/>
    </source>
</evidence>
<keyword evidence="2" id="KW-0175">Coiled coil</keyword>
<accession>A0A8J6DHF1</accession>
<feature type="coiled-coil region" evidence="2">
    <location>
        <begin position="741"/>
        <end position="768"/>
    </location>
</feature>
<evidence type="ECO:0000256" key="1">
    <source>
        <dbReference type="ARBA" id="ARBA00010487"/>
    </source>
</evidence>
<dbReference type="GO" id="GO:0007165">
    <property type="term" value="P:signal transduction"/>
    <property type="evidence" value="ECO:0007669"/>
    <property type="project" value="TreeGrafter"/>
</dbReference>
<reference evidence="4" key="1">
    <citation type="journal article" date="2021" name="Evol. Appl.">
        <title>The genome of the Pyrenean desman and the effects of bottlenecks and inbreeding on the genomic landscape of an endangered species.</title>
        <authorList>
            <person name="Escoda L."/>
            <person name="Castresana J."/>
        </authorList>
    </citation>
    <scope>NUCLEOTIDE SEQUENCE</scope>
    <source>
        <strain evidence="4">IBE-C5619</strain>
    </source>
</reference>
<dbReference type="Proteomes" id="UP000700334">
    <property type="component" value="Unassembled WGS sequence"/>
</dbReference>
<evidence type="ECO:0000313" key="4">
    <source>
        <dbReference type="EMBL" id="KAG8506108.1"/>
    </source>
</evidence>
<comment type="similarity">
    <text evidence="1">Belongs to the LIMR family.</text>
</comment>
<dbReference type="GO" id="GO:0005886">
    <property type="term" value="C:plasma membrane"/>
    <property type="evidence" value="ECO:0007669"/>
    <property type="project" value="TreeGrafter"/>
</dbReference>
<feature type="transmembrane region" description="Helical" evidence="3">
    <location>
        <begin position="873"/>
        <end position="890"/>
    </location>
</feature>
<dbReference type="OrthoDB" id="5596951at2759"/>
<evidence type="ECO:0000313" key="5">
    <source>
        <dbReference type="Proteomes" id="UP000700334"/>
    </source>
</evidence>
<evidence type="ECO:0000256" key="3">
    <source>
        <dbReference type="SAM" id="Phobius"/>
    </source>
</evidence>
<dbReference type="AlphaFoldDB" id="A0A8J6DHF1"/>
<keyword evidence="3" id="KW-1133">Transmembrane helix</keyword>
<organism evidence="4 5">
    <name type="scientific">Galemys pyrenaicus</name>
    <name type="common">Iberian desman</name>
    <name type="synonym">Pyrenean desman</name>
    <dbReference type="NCBI Taxonomy" id="202257"/>
    <lineage>
        <taxon>Eukaryota</taxon>
        <taxon>Metazoa</taxon>
        <taxon>Chordata</taxon>
        <taxon>Craniata</taxon>
        <taxon>Vertebrata</taxon>
        <taxon>Euteleostomi</taxon>
        <taxon>Mammalia</taxon>
        <taxon>Eutheria</taxon>
        <taxon>Laurasiatheria</taxon>
        <taxon>Eulipotyphla</taxon>
        <taxon>Talpidae</taxon>
        <taxon>Galemys</taxon>
    </lineage>
</organism>
<dbReference type="EMBL" id="JAGFMF010012182">
    <property type="protein sequence ID" value="KAG8506108.1"/>
    <property type="molecule type" value="Genomic_DNA"/>
</dbReference>
<feature type="non-terminal residue" evidence="4">
    <location>
        <position position="1005"/>
    </location>
</feature>
<feature type="transmembrane region" description="Helical" evidence="3">
    <location>
        <begin position="534"/>
        <end position="556"/>
    </location>
</feature>
<dbReference type="PANTHER" id="PTHR12625">
    <property type="entry name" value="LIPOCALIN-1 INTERACTING MEMBRANE RECEPTOR LIMR"/>
    <property type="match status" value="1"/>
</dbReference>
<protein>
    <submittedName>
        <fullName evidence="4">Limb region 1 protein</fullName>
    </submittedName>
</protein>
<feature type="transmembrane region" description="Helical" evidence="3">
    <location>
        <begin position="828"/>
        <end position="853"/>
    </location>
</feature>
<dbReference type="PRINTS" id="PR01692">
    <property type="entry name" value="LIPOCALINIMR"/>
</dbReference>
<feature type="transmembrane region" description="Helical" evidence="3">
    <location>
        <begin position="778"/>
        <end position="808"/>
    </location>
</feature>
<keyword evidence="5" id="KW-1185">Reference proteome</keyword>
<sequence>LSLGKWLDRKEENRWLLAQSAELTQARDGSSAPAGYTCQGGPSGSGAPRAVLLVLVTGRTAFGSAAPADGQRVPSVEAVRGRSERHGCPAQRAVCVPGLFTITVMVLEATQSYGAARSAAGELPLRNCWRVADLGAVAGRPPGEAGRGLGRKAMAWCRVSSVGEGVWEGVFRAGGAAGQAGGVSATPRRRCPLKMPEPGASSWASPWEWRCSVAWLSGTGVPMPQAPERWCGVRMPEGWALLGAPLALYPQARQPGALPGPALPSSWACPPLLPAPSQGSDRWAGPIQAQRPAECKETGALPAPGSPGLGRGVAALCPESWAGLGPLPWRQHVNTASSWLQTASCDVMAVFSQKLGRSGGWGLAMPLGYRWVALQPWAPEAGPWGSLVASSSVCAHLPLPPKAPGPLCDLEPLRMTWSPKEGSGRSVQVPGRVCWGSQGAPAMQACGGRPRAHRAGRELAPACCGPLPVVRPRRAAERGPQAARGPAGSAVVVALASGHGACTPRQAPSYSAAQAGAPCCCGRADLAWAHFKELFLSTFTLAVSAGAVLLLPLSIISNEVLLSFPQSYYIQWLNGSLIHGQCAGWDGPRVGVRLWNLASLFSNLCLFVLMPFAFFFLESEGFAGLKKGLRARVLETLVMLLLLALLTLGMVWVASALLGSGAASMESLYDLWEFYLPYLYSCISLMGCLLLLLCTPVGLSRMFTVMGQLLGKPAILEDLDEQMYMITLEEEALRRRLSGLSSSAESDLLHLERELEDVKTRKTKLERRKRASAWERNLVYPAVMVLLLFETAISVLLVACNVLCLLVDETAMPQGSRGPGLGHASLSAFGFVGAALEIILIFYLMVSSVVGFYSLRFFGDFIPRKDDTTMTKIIGNCVSILVLSSALPVMSRTLGITRFDLLGDFGRFNWLGNFYIVLSYNLLFAIVTTLCLVRKFTSAVREELLKALGTGRRPGWCQGAGAPPAVDVLALGSLCLHLCAGPGGSGCTSASWGQQAAESCGGQPG</sequence>
<dbReference type="InterPro" id="IPR006876">
    <property type="entry name" value="LMBR1-like_membr_prot"/>
</dbReference>
<dbReference type="Pfam" id="PF04791">
    <property type="entry name" value="LMBR1"/>
    <property type="match status" value="1"/>
</dbReference>
<gene>
    <name evidence="4" type="ORF">J0S82_020760</name>
</gene>